<accession>A0AAV2FZJ0</accession>
<keyword evidence="3" id="KW-0964">Secreted</keyword>
<evidence type="ECO:0000256" key="4">
    <source>
        <dbReference type="ARBA" id="ARBA00022729"/>
    </source>
</evidence>
<keyword evidence="4" id="KW-0732">Signal</keyword>
<evidence type="ECO:0000256" key="5">
    <source>
        <dbReference type="ARBA" id="ARBA00022782"/>
    </source>
</evidence>
<evidence type="ECO:0000256" key="2">
    <source>
        <dbReference type="ARBA" id="ARBA00005416"/>
    </source>
</evidence>
<dbReference type="GO" id="GO:0030154">
    <property type="term" value="P:cell differentiation"/>
    <property type="evidence" value="ECO:0007669"/>
    <property type="project" value="UniProtKB-KW"/>
</dbReference>
<dbReference type="AlphaFoldDB" id="A0AAV2FZJ0"/>
<comment type="similarity">
    <text evidence="2">Belongs to the CLV3/ESR signal peptide family.</text>
</comment>
<keyword evidence="8" id="KW-1185">Reference proteome</keyword>
<dbReference type="PANTHER" id="PTHR36349:SF2">
    <property type="entry name" value="PROTEIN CLAVATA 3"/>
    <property type="match status" value="1"/>
</dbReference>
<dbReference type="PANTHER" id="PTHR36349">
    <property type="entry name" value="PROTEIN CLAVATA 3"/>
    <property type="match status" value="1"/>
</dbReference>
<sequence>MASRINSLNKLPPCCLLITSAFLFLVFSSLVLAVDNKASIFPPSAASPAARTRKVLLAAVKGSNKGFIFAAGGAKAGDHQEELRSVPSGPDPLHHNGGSPKKPRPSSP</sequence>
<proteinExistence type="inferred from homology"/>
<dbReference type="GO" id="GO:0005576">
    <property type="term" value="C:extracellular region"/>
    <property type="evidence" value="ECO:0007669"/>
    <property type="project" value="UniProtKB-SubCell"/>
</dbReference>
<organism evidence="7 8">
    <name type="scientific">Linum trigynum</name>
    <dbReference type="NCBI Taxonomy" id="586398"/>
    <lineage>
        <taxon>Eukaryota</taxon>
        <taxon>Viridiplantae</taxon>
        <taxon>Streptophyta</taxon>
        <taxon>Embryophyta</taxon>
        <taxon>Tracheophyta</taxon>
        <taxon>Spermatophyta</taxon>
        <taxon>Magnoliopsida</taxon>
        <taxon>eudicotyledons</taxon>
        <taxon>Gunneridae</taxon>
        <taxon>Pentapetalae</taxon>
        <taxon>rosids</taxon>
        <taxon>fabids</taxon>
        <taxon>Malpighiales</taxon>
        <taxon>Linaceae</taxon>
        <taxon>Linum</taxon>
    </lineage>
</organism>
<evidence type="ECO:0000313" key="7">
    <source>
        <dbReference type="EMBL" id="CAL1403796.1"/>
    </source>
</evidence>
<comment type="subcellular location">
    <subcellularLocation>
        <location evidence="1">Secreted</location>
    </subcellularLocation>
</comment>
<evidence type="ECO:0000256" key="1">
    <source>
        <dbReference type="ARBA" id="ARBA00004613"/>
    </source>
</evidence>
<evidence type="ECO:0000313" key="8">
    <source>
        <dbReference type="Proteomes" id="UP001497516"/>
    </source>
</evidence>
<dbReference type="InterPro" id="IPR044962">
    <property type="entry name" value="CLV3/ESR"/>
</dbReference>
<gene>
    <name evidence="7" type="ORF">LTRI10_LOCUS43701</name>
</gene>
<protein>
    <submittedName>
        <fullName evidence="7">Uncharacterized protein</fullName>
    </submittedName>
</protein>
<dbReference type="GO" id="GO:0033612">
    <property type="term" value="F:receptor serine/threonine kinase binding"/>
    <property type="evidence" value="ECO:0007669"/>
    <property type="project" value="InterPro"/>
</dbReference>
<dbReference type="Proteomes" id="UP001497516">
    <property type="component" value="Chromosome 7"/>
</dbReference>
<name>A0AAV2FZJ0_9ROSI</name>
<reference evidence="7 8" key="1">
    <citation type="submission" date="2024-04" db="EMBL/GenBank/DDBJ databases">
        <authorList>
            <person name="Fracassetti M."/>
        </authorList>
    </citation>
    <scope>NUCLEOTIDE SEQUENCE [LARGE SCALE GENOMIC DNA]</scope>
</reference>
<dbReference type="EMBL" id="OZ034820">
    <property type="protein sequence ID" value="CAL1403796.1"/>
    <property type="molecule type" value="Genomic_DNA"/>
</dbReference>
<evidence type="ECO:0000256" key="6">
    <source>
        <dbReference type="SAM" id="MobiDB-lite"/>
    </source>
</evidence>
<evidence type="ECO:0000256" key="3">
    <source>
        <dbReference type="ARBA" id="ARBA00022525"/>
    </source>
</evidence>
<keyword evidence="5" id="KW-0221">Differentiation</keyword>
<feature type="region of interest" description="Disordered" evidence="6">
    <location>
        <begin position="78"/>
        <end position="108"/>
    </location>
</feature>